<evidence type="ECO:0000313" key="1">
    <source>
        <dbReference type="EMBL" id="KAH3681121.1"/>
    </source>
</evidence>
<proteinExistence type="predicted"/>
<keyword evidence="2" id="KW-1185">Reference proteome</keyword>
<gene>
    <name evidence="1" type="ORF">WICPIJ_007926</name>
</gene>
<reference evidence="1" key="2">
    <citation type="submission" date="2021-01" db="EMBL/GenBank/DDBJ databases">
        <authorList>
            <person name="Schikora-Tamarit M.A."/>
        </authorList>
    </citation>
    <scope>NUCLEOTIDE SEQUENCE</scope>
    <source>
        <strain evidence="1">CBS2887</strain>
    </source>
</reference>
<dbReference type="EMBL" id="JAEUBG010004582">
    <property type="protein sequence ID" value="KAH3681121.1"/>
    <property type="molecule type" value="Genomic_DNA"/>
</dbReference>
<dbReference type="Proteomes" id="UP000774326">
    <property type="component" value="Unassembled WGS sequence"/>
</dbReference>
<organism evidence="1 2">
    <name type="scientific">Wickerhamomyces pijperi</name>
    <name type="common">Yeast</name>
    <name type="synonym">Pichia pijperi</name>
    <dbReference type="NCBI Taxonomy" id="599730"/>
    <lineage>
        <taxon>Eukaryota</taxon>
        <taxon>Fungi</taxon>
        <taxon>Dikarya</taxon>
        <taxon>Ascomycota</taxon>
        <taxon>Saccharomycotina</taxon>
        <taxon>Saccharomycetes</taxon>
        <taxon>Phaffomycetales</taxon>
        <taxon>Wickerhamomycetaceae</taxon>
        <taxon>Wickerhamomyces</taxon>
    </lineage>
</organism>
<accession>A0A9P8TJH3</accession>
<comment type="caution">
    <text evidence="1">The sequence shown here is derived from an EMBL/GenBank/DDBJ whole genome shotgun (WGS) entry which is preliminary data.</text>
</comment>
<evidence type="ECO:0000313" key="2">
    <source>
        <dbReference type="Proteomes" id="UP000774326"/>
    </source>
</evidence>
<name>A0A9P8TJH3_WICPI</name>
<protein>
    <submittedName>
        <fullName evidence="1">Uncharacterized protein</fullName>
    </submittedName>
</protein>
<sequence length="82" mass="8215">MTLGTLLCVDDVPIGGNEGEETPVALNGCGDGEVSLRLLESGSKSAVSLGDIDSSIDLSSFPVPEMNIGDCCVDANGISIGS</sequence>
<dbReference type="AlphaFoldDB" id="A0A9P8TJH3"/>
<reference evidence="1" key="1">
    <citation type="journal article" date="2021" name="Open Biol.">
        <title>Shared evolutionary footprints suggest mitochondrial oxidative damage underlies multiple complex I losses in fungi.</title>
        <authorList>
            <person name="Schikora-Tamarit M.A."/>
            <person name="Marcet-Houben M."/>
            <person name="Nosek J."/>
            <person name="Gabaldon T."/>
        </authorList>
    </citation>
    <scope>NUCLEOTIDE SEQUENCE</scope>
    <source>
        <strain evidence="1">CBS2887</strain>
    </source>
</reference>